<protein>
    <submittedName>
        <fullName evidence="1">Uncharacterized protein</fullName>
    </submittedName>
</protein>
<sequence length="68" mass="7833">MKIQALDIRVGDRIVAYFNTKMQVCTVQYILDSGQTNITLSVFIGDRYRYAASRIVRFRPDAFVELAN</sequence>
<keyword evidence="2" id="KW-1185">Reference proteome</keyword>
<evidence type="ECO:0000313" key="1">
    <source>
        <dbReference type="EMBL" id="OKH23741.1"/>
    </source>
</evidence>
<name>A0A1U7HJL5_9CYAN</name>
<dbReference type="EMBL" id="MRCB01000008">
    <property type="protein sequence ID" value="OKH23741.1"/>
    <property type="molecule type" value="Genomic_DNA"/>
</dbReference>
<proteinExistence type="predicted"/>
<organism evidence="1 2">
    <name type="scientific">Hydrococcus rivularis NIES-593</name>
    <dbReference type="NCBI Taxonomy" id="1921803"/>
    <lineage>
        <taxon>Bacteria</taxon>
        <taxon>Bacillati</taxon>
        <taxon>Cyanobacteriota</taxon>
        <taxon>Cyanophyceae</taxon>
        <taxon>Pleurocapsales</taxon>
        <taxon>Hydrococcaceae</taxon>
        <taxon>Hydrococcus</taxon>
    </lineage>
</organism>
<dbReference type="Proteomes" id="UP000186868">
    <property type="component" value="Unassembled WGS sequence"/>
</dbReference>
<comment type="caution">
    <text evidence="1">The sequence shown here is derived from an EMBL/GenBank/DDBJ whole genome shotgun (WGS) entry which is preliminary data.</text>
</comment>
<dbReference type="OrthoDB" id="574445at2"/>
<accession>A0A1U7HJL5</accession>
<dbReference type="AlphaFoldDB" id="A0A1U7HJL5"/>
<dbReference type="RefSeq" id="WP_073599216.1">
    <property type="nucleotide sequence ID" value="NZ_MRCB01000008.1"/>
</dbReference>
<reference evidence="1 2" key="1">
    <citation type="submission" date="2016-11" db="EMBL/GenBank/DDBJ databases">
        <title>Draft Genome Sequences of Nine Cyanobacterial Strains from Diverse Habitats.</title>
        <authorList>
            <person name="Zhu T."/>
            <person name="Hou S."/>
            <person name="Lu X."/>
            <person name="Hess W.R."/>
        </authorList>
    </citation>
    <scope>NUCLEOTIDE SEQUENCE [LARGE SCALE GENOMIC DNA]</scope>
    <source>
        <strain evidence="1 2">NIES-593</strain>
    </source>
</reference>
<evidence type="ECO:0000313" key="2">
    <source>
        <dbReference type="Proteomes" id="UP000186868"/>
    </source>
</evidence>
<gene>
    <name evidence="1" type="ORF">NIES593_08730</name>
</gene>